<comment type="caution">
    <text evidence="2">The sequence shown here is derived from an EMBL/GenBank/DDBJ whole genome shotgun (WGS) entry which is preliminary data.</text>
</comment>
<evidence type="ECO:0000313" key="2">
    <source>
        <dbReference type="EMBL" id="KAL2044134.1"/>
    </source>
</evidence>
<dbReference type="EMBL" id="JBHFEH010000205">
    <property type="protein sequence ID" value="KAL2044134.1"/>
    <property type="molecule type" value="Genomic_DNA"/>
</dbReference>
<accession>A0ABR4AHD2</accession>
<proteinExistence type="predicted"/>
<feature type="region of interest" description="Disordered" evidence="1">
    <location>
        <begin position="63"/>
        <end position="242"/>
    </location>
</feature>
<feature type="compositionally biased region" description="Acidic residues" evidence="1">
    <location>
        <begin position="73"/>
        <end position="83"/>
    </location>
</feature>
<reference evidence="2 3" key="1">
    <citation type="submission" date="2024-09" db="EMBL/GenBank/DDBJ databases">
        <title>Rethinking Asexuality: The Enigmatic Case of Functional Sexual Genes in Lepraria (Stereocaulaceae).</title>
        <authorList>
            <person name="Doellman M."/>
            <person name="Sun Y."/>
            <person name="Barcenas-Pena A."/>
            <person name="Lumbsch H.T."/>
            <person name="Grewe F."/>
        </authorList>
    </citation>
    <scope>NUCLEOTIDE SEQUENCE [LARGE SCALE GENOMIC DNA]</scope>
    <source>
        <strain evidence="2 3">Grewe 0041</strain>
    </source>
</reference>
<evidence type="ECO:0000313" key="3">
    <source>
        <dbReference type="Proteomes" id="UP001590951"/>
    </source>
</evidence>
<feature type="compositionally biased region" description="Low complexity" evidence="1">
    <location>
        <begin position="167"/>
        <end position="196"/>
    </location>
</feature>
<protein>
    <recommendedName>
        <fullName evidence="4">EF-hand domain-containing protein</fullName>
    </recommendedName>
</protein>
<dbReference type="Proteomes" id="UP001590951">
    <property type="component" value="Unassembled WGS sequence"/>
</dbReference>
<feature type="compositionally biased region" description="Acidic residues" evidence="1">
    <location>
        <begin position="216"/>
        <end position="228"/>
    </location>
</feature>
<evidence type="ECO:0000256" key="1">
    <source>
        <dbReference type="SAM" id="MobiDB-lite"/>
    </source>
</evidence>
<feature type="compositionally biased region" description="Acidic residues" evidence="1">
    <location>
        <begin position="139"/>
        <end position="155"/>
    </location>
</feature>
<feature type="compositionally biased region" description="Low complexity" evidence="1">
    <location>
        <begin position="110"/>
        <end position="128"/>
    </location>
</feature>
<gene>
    <name evidence="2" type="ORF">ABVK25_012437</name>
</gene>
<name>A0ABR4AHD2_9LECA</name>
<feature type="compositionally biased region" description="Acidic residues" evidence="1">
    <location>
        <begin position="91"/>
        <end position="100"/>
    </location>
</feature>
<organism evidence="2 3">
    <name type="scientific">Lepraria finkii</name>
    <dbReference type="NCBI Taxonomy" id="1340010"/>
    <lineage>
        <taxon>Eukaryota</taxon>
        <taxon>Fungi</taxon>
        <taxon>Dikarya</taxon>
        <taxon>Ascomycota</taxon>
        <taxon>Pezizomycotina</taxon>
        <taxon>Lecanoromycetes</taxon>
        <taxon>OSLEUM clade</taxon>
        <taxon>Lecanoromycetidae</taxon>
        <taxon>Lecanorales</taxon>
        <taxon>Lecanorineae</taxon>
        <taxon>Stereocaulaceae</taxon>
        <taxon>Lepraria</taxon>
    </lineage>
</organism>
<evidence type="ECO:0008006" key="4">
    <source>
        <dbReference type="Google" id="ProtNLM"/>
    </source>
</evidence>
<sequence length="242" mass="26479">MCVGQFVDKDDKDGNRKLRGDEFERRVKDLEGMDHADEDDLEAGMNEIKSNLEKLFTSGQVKMVKRKPRPDDWDSDLQGDWDNDPLAVIQSDEDVPIDSDEAPKPVKPVAKGTGKRAAATTKAAAPAKNSRGRKKVVDESEGDDDVVMVDSEEDQSQGLFVKPAPAPRKTTTAARSTRQTSKPTSKPAAAPPKQSQLNFSQPKPRAAKSKAPVPISDDDISDDDDDAFEPMSTAKSTRSRRS</sequence>
<keyword evidence="3" id="KW-1185">Reference proteome</keyword>